<keyword evidence="1" id="KW-1133">Transmembrane helix</keyword>
<keyword evidence="1" id="KW-0812">Transmembrane</keyword>
<dbReference type="EMBL" id="QGSY01000148">
    <property type="protein sequence ID" value="RQX10893.1"/>
    <property type="molecule type" value="Genomic_DNA"/>
</dbReference>
<name>A0A3N9XTV7_9ACTN</name>
<keyword evidence="1" id="KW-0472">Membrane</keyword>
<keyword evidence="3" id="KW-1185">Reference proteome</keyword>
<dbReference type="RefSeq" id="WP_124855176.1">
    <property type="nucleotide sequence ID" value="NZ_JBEXYX010000001.1"/>
</dbReference>
<evidence type="ECO:0000313" key="3">
    <source>
        <dbReference type="Proteomes" id="UP000266889"/>
    </source>
</evidence>
<feature type="transmembrane region" description="Helical" evidence="1">
    <location>
        <begin position="17"/>
        <end position="40"/>
    </location>
</feature>
<proteinExistence type="predicted"/>
<reference evidence="2 3" key="1">
    <citation type="submission" date="2018-05" db="EMBL/GenBank/DDBJ databases">
        <title>Micromonospora from Atacama Desert.</title>
        <authorList>
            <person name="Carro L."/>
            <person name="Goodfellow M."/>
            <person name="Klenk H.-P."/>
        </authorList>
    </citation>
    <scope>NUCLEOTIDE SEQUENCE [LARGE SCALE GENOMIC DNA]</scope>
    <source>
        <strain evidence="2 3">LB32</strain>
    </source>
</reference>
<evidence type="ECO:0008006" key="4">
    <source>
        <dbReference type="Google" id="ProtNLM"/>
    </source>
</evidence>
<accession>A0A3N9XTV7</accession>
<feature type="transmembrane region" description="Helical" evidence="1">
    <location>
        <begin position="155"/>
        <end position="172"/>
    </location>
</feature>
<protein>
    <recommendedName>
        <fullName evidence="4">Stage II sporulation protein M</fullName>
    </recommendedName>
</protein>
<dbReference type="InterPro" id="IPR002798">
    <property type="entry name" value="SpoIIM-like"/>
</dbReference>
<feature type="transmembrane region" description="Helical" evidence="1">
    <location>
        <begin position="116"/>
        <end position="135"/>
    </location>
</feature>
<evidence type="ECO:0000313" key="2">
    <source>
        <dbReference type="EMBL" id="RQX10893.1"/>
    </source>
</evidence>
<organism evidence="2 3">
    <name type="scientific">Micromonospora arida</name>
    <dbReference type="NCBI Taxonomy" id="2203715"/>
    <lineage>
        <taxon>Bacteria</taxon>
        <taxon>Bacillati</taxon>
        <taxon>Actinomycetota</taxon>
        <taxon>Actinomycetes</taxon>
        <taxon>Micromonosporales</taxon>
        <taxon>Micromonosporaceae</taxon>
        <taxon>Micromonospora</taxon>
    </lineage>
</organism>
<dbReference type="Pfam" id="PF01944">
    <property type="entry name" value="SpoIIM"/>
    <property type="match status" value="1"/>
</dbReference>
<comment type="caution">
    <text evidence="2">The sequence shown here is derived from an EMBL/GenBank/DDBJ whole genome shotgun (WGS) entry which is preliminary data.</text>
</comment>
<dbReference type="Proteomes" id="UP000266889">
    <property type="component" value="Unassembled WGS sequence"/>
</dbReference>
<feature type="transmembrane region" description="Helical" evidence="1">
    <location>
        <begin position="66"/>
        <end position="96"/>
    </location>
</feature>
<sequence length="179" mass="18661">MTVAPTTAPPRARPAPFGLTFVASAAIYLVLAGFAAWTAWADTATPLTPRTSDASTWDLLLHNMGVLVWLAGGLCTAGLLTGAVLGLNGILLGWVVGKQLAAGDGAALLTGMLPHLPFEITAYLISAAASIRFGLDIAGRLRRRSAQRPVPWAGWVRVQAYALVLLIVAALVEANVSHV</sequence>
<gene>
    <name evidence="2" type="ORF">DLJ58_10270</name>
</gene>
<evidence type="ECO:0000256" key="1">
    <source>
        <dbReference type="SAM" id="Phobius"/>
    </source>
</evidence>
<dbReference type="AlphaFoldDB" id="A0A3N9XTV7"/>